<dbReference type="GO" id="GO:0009055">
    <property type="term" value="F:electron transfer activity"/>
    <property type="evidence" value="ECO:0007669"/>
    <property type="project" value="InterPro"/>
</dbReference>
<dbReference type="Pfam" id="PF07587">
    <property type="entry name" value="PSD1"/>
    <property type="match status" value="1"/>
</dbReference>
<dbReference type="PANTHER" id="PTHR35889:SF3">
    <property type="entry name" value="F-BOX DOMAIN-CONTAINING PROTEIN"/>
    <property type="match status" value="1"/>
</dbReference>
<organism evidence="4 5">
    <name type="scientific">Parapedobacter koreensis</name>
    <dbReference type="NCBI Taxonomy" id="332977"/>
    <lineage>
        <taxon>Bacteria</taxon>
        <taxon>Pseudomonadati</taxon>
        <taxon>Bacteroidota</taxon>
        <taxon>Sphingobacteriia</taxon>
        <taxon>Sphingobacteriales</taxon>
        <taxon>Sphingobacteriaceae</taxon>
        <taxon>Parapedobacter</taxon>
    </lineage>
</organism>
<dbReference type="InterPro" id="IPR011429">
    <property type="entry name" value="Cyt_c_Planctomycete-type"/>
</dbReference>
<dbReference type="AlphaFoldDB" id="A0A1H7GNI9"/>
<feature type="domain" description="DUF1549" evidence="1">
    <location>
        <begin position="164"/>
        <end position="369"/>
    </location>
</feature>
<proteinExistence type="predicted"/>
<dbReference type="STRING" id="332977.SAMN05421740_101733"/>
<dbReference type="SUPFAM" id="SSF46626">
    <property type="entry name" value="Cytochrome c"/>
    <property type="match status" value="1"/>
</dbReference>
<protein>
    <submittedName>
        <fullName evidence="4">Carbohydrate binding module (Family 6)</fullName>
    </submittedName>
</protein>
<sequence length="924" mass="105015">MVMKAKRGKAAIGVCIALAVMMLALLQWKEEPVDFSAEIKPILNKHCITCHGGVKKNGGFSLLFEEEAFAKTESGKPAIIPGDSRHSEFIRRLTANDPEERMPYNAPPLDKKEIELLTRWVEQGAKWGEHWAYSLPKVVKVPRGRLTMASLLSFLGNKPLHSDIDYFIQEKHKKLKLDFAAEADRATLLRRLSLDLIGLPPSPEQVAAFANDIREDAYERRVDSLLASPRFGERWASWWLDIARYADTKGYEKDNSRQIWAYRDWVIQAFNRDMPFNTFTIEQLAGDLLPNPSKDQLIATAFHRNTMVNDEGGTEDEEFRVAAVIDRVNTTYQTWLATTFECAQCHSHTYDPIKFEEYYKSMAFFNNTRDEDTPGDYPTLRFYNEEDSAKVVLIKQWIAKYNTHEAVVSSDLFLHTLEPKIHAHACDQLVNGALVDTKWLGIRHGGSARLPAIMLDSKDLFYINYSTGSSGGQLEIRADSPNGALLAKSALPVTQGMQTIAIPLAVLGGQRDIYLQFKNPSIPTDYEVCLVEWMAFREALPGNNEPQHQQMQQTFLELVNTRTPSVPIMIENPQDMRRETHVFERGNWLVQGKAVEPEVPQFLHDFPKEAPRNRLGFAQWLVSEENPLTARTLVNRLWAQLFGHGIVEPLVDMGSQSDPPTHPELLDWLALQFMHDMDWSVKRLLRELVVSATYRQSSVLPPELAEKDPGNKYYARGPRFRLSAEQIRDQALAVSGLLSTKMYGPSVMPYQPEGVWMSVYSGESWKKSEGEDQYRRGIYTFIKRTSPYPSFITFDASSREVCLVDRIRTNTPLQALTTLNDPVYQEAALHLAKQMETAGKGKIKEAIQSAYLHVMQRPLPEDKYRVFEKLFRETSAHYRKHPQEATKLLGTIAIQRPPADNANTAAYAVVASALLNLDEFLTKS</sequence>
<dbReference type="CDD" id="cd04084">
    <property type="entry name" value="CBM6_xylanase-like"/>
    <property type="match status" value="1"/>
</dbReference>
<feature type="domain" description="Cytochrome C Planctomycete-type" evidence="3">
    <location>
        <begin position="47"/>
        <end position="103"/>
    </location>
</feature>
<evidence type="ECO:0000259" key="2">
    <source>
        <dbReference type="Pfam" id="PF07587"/>
    </source>
</evidence>
<accession>A0A1H7GNI9</accession>
<reference evidence="5" key="1">
    <citation type="submission" date="2016-10" db="EMBL/GenBank/DDBJ databases">
        <authorList>
            <person name="Varghese N."/>
            <person name="Submissions S."/>
        </authorList>
    </citation>
    <scope>NUCLEOTIDE SEQUENCE [LARGE SCALE GENOMIC DNA]</scope>
    <source>
        <strain evidence="5">Jip14</strain>
    </source>
</reference>
<evidence type="ECO:0000259" key="1">
    <source>
        <dbReference type="Pfam" id="PF07583"/>
    </source>
</evidence>
<dbReference type="InterPro" id="IPR036909">
    <property type="entry name" value="Cyt_c-like_dom_sf"/>
</dbReference>
<evidence type="ECO:0000259" key="3">
    <source>
        <dbReference type="Pfam" id="PF07635"/>
    </source>
</evidence>
<gene>
    <name evidence="4" type="ORF">SAMN05421740_101733</name>
</gene>
<dbReference type="PANTHER" id="PTHR35889">
    <property type="entry name" value="CYCLOINULO-OLIGOSACCHARIDE FRUCTANOTRANSFERASE-RELATED"/>
    <property type="match status" value="1"/>
</dbReference>
<dbReference type="Pfam" id="PF07635">
    <property type="entry name" value="PSCyt1"/>
    <property type="match status" value="1"/>
</dbReference>
<evidence type="ECO:0000313" key="5">
    <source>
        <dbReference type="Proteomes" id="UP000198916"/>
    </source>
</evidence>
<dbReference type="GO" id="GO:0020037">
    <property type="term" value="F:heme binding"/>
    <property type="evidence" value="ECO:0007669"/>
    <property type="project" value="InterPro"/>
</dbReference>
<evidence type="ECO:0000313" key="4">
    <source>
        <dbReference type="EMBL" id="SEK39117.1"/>
    </source>
</evidence>
<dbReference type="Pfam" id="PF07583">
    <property type="entry name" value="PSCyt2"/>
    <property type="match status" value="1"/>
</dbReference>
<dbReference type="Proteomes" id="UP000198916">
    <property type="component" value="Unassembled WGS sequence"/>
</dbReference>
<dbReference type="InterPro" id="IPR011444">
    <property type="entry name" value="DUF1549"/>
</dbReference>
<dbReference type="Gene3D" id="2.60.120.260">
    <property type="entry name" value="Galactose-binding domain-like"/>
    <property type="match status" value="1"/>
</dbReference>
<dbReference type="EMBL" id="FNZR01000001">
    <property type="protein sequence ID" value="SEK39117.1"/>
    <property type="molecule type" value="Genomic_DNA"/>
</dbReference>
<name>A0A1H7GNI9_9SPHI</name>
<feature type="domain" description="DUF1553" evidence="2">
    <location>
        <begin position="613"/>
        <end position="868"/>
    </location>
</feature>
<dbReference type="InterPro" id="IPR022655">
    <property type="entry name" value="DUF1553"/>
</dbReference>
<keyword evidence="5" id="KW-1185">Reference proteome</keyword>